<sequence length="132" mass="13929">MTDFGDIAVSALICLGAFFLFVGSLGLAKLPDLMRRLHGPTKATTLGIGSTLIASMLYFILKGNALSIQELLITTFLFLTAPVTALMVAKAHLLLDKSEAANLPPTGRKVGWSVFDAPPAPESEDAPSKGDQ</sequence>
<name>A0A1E3VM40_9HYPH</name>
<keyword evidence="2" id="KW-0472">Membrane</keyword>
<dbReference type="GO" id="GO:0015385">
    <property type="term" value="F:sodium:proton antiporter activity"/>
    <property type="evidence" value="ECO:0007669"/>
    <property type="project" value="TreeGrafter"/>
</dbReference>
<dbReference type="PANTHER" id="PTHR34703:SF1">
    <property type="entry name" value="ANTIPORTER SUBUNIT MNHG2-RELATED"/>
    <property type="match status" value="1"/>
</dbReference>
<keyword evidence="4" id="KW-1185">Reference proteome</keyword>
<keyword evidence="2" id="KW-0812">Transmembrane</keyword>
<dbReference type="NCBIfam" id="NF009316">
    <property type="entry name" value="PRK12674.1-5"/>
    <property type="match status" value="1"/>
</dbReference>
<evidence type="ECO:0000313" key="4">
    <source>
        <dbReference type="Proteomes" id="UP000094172"/>
    </source>
</evidence>
<reference evidence="3 4" key="1">
    <citation type="journal article" date="2016" name="Environ. Microbiol.">
        <title>New Methyloceanibacter diversity from North Sea sediments includes methanotroph containing solely the soluble methane monooxygenase.</title>
        <authorList>
            <person name="Vekeman B."/>
            <person name="Kerckhof F.M."/>
            <person name="Cremers G."/>
            <person name="de Vos P."/>
            <person name="Vandamme P."/>
            <person name="Boon N."/>
            <person name="Op den Camp H.J."/>
            <person name="Heylen K."/>
        </authorList>
    </citation>
    <scope>NUCLEOTIDE SEQUENCE [LARGE SCALE GENOMIC DNA]</scope>
    <source>
        <strain evidence="3 4">R-67176</strain>
    </source>
</reference>
<dbReference type="RefSeq" id="WP_069444947.1">
    <property type="nucleotide sequence ID" value="NZ_LPWE01000012.1"/>
</dbReference>
<keyword evidence="2" id="KW-1133">Transmembrane helix</keyword>
<dbReference type="InterPro" id="IPR005133">
    <property type="entry name" value="PhaG_MnhG_YufB"/>
</dbReference>
<dbReference type="Proteomes" id="UP000094172">
    <property type="component" value="Unassembled WGS sequence"/>
</dbReference>
<comment type="caution">
    <text evidence="3">The sequence shown here is derived from an EMBL/GenBank/DDBJ whole genome shotgun (WGS) entry which is preliminary data.</text>
</comment>
<feature type="transmembrane region" description="Helical" evidence="2">
    <location>
        <begin position="6"/>
        <end position="31"/>
    </location>
</feature>
<dbReference type="Pfam" id="PF03334">
    <property type="entry name" value="PhaG_MnhG_YufB"/>
    <property type="match status" value="1"/>
</dbReference>
<dbReference type="NCBIfam" id="TIGR01300">
    <property type="entry name" value="CPA3_mnhG_phaG"/>
    <property type="match status" value="1"/>
</dbReference>
<feature type="transmembrane region" description="Helical" evidence="2">
    <location>
        <begin position="67"/>
        <end position="89"/>
    </location>
</feature>
<protein>
    <submittedName>
        <fullName evidence="3">Cation:proton antiporter</fullName>
    </submittedName>
</protein>
<accession>A0A1E3VM40</accession>
<evidence type="ECO:0000256" key="2">
    <source>
        <dbReference type="SAM" id="Phobius"/>
    </source>
</evidence>
<organism evidence="3 4">
    <name type="scientific">Methyloceanibacter stevinii</name>
    <dbReference type="NCBI Taxonomy" id="1774970"/>
    <lineage>
        <taxon>Bacteria</taxon>
        <taxon>Pseudomonadati</taxon>
        <taxon>Pseudomonadota</taxon>
        <taxon>Alphaproteobacteria</taxon>
        <taxon>Hyphomicrobiales</taxon>
        <taxon>Hyphomicrobiaceae</taxon>
        <taxon>Methyloceanibacter</taxon>
    </lineage>
</organism>
<dbReference type="AlphaFoldDB" id="A0A1E3VM40"/>
<evidence type="ECO:0000256" key="1">
    <source>
        <dbReference type="SAM" id="MobiDB-lite"/>
    </source>
</evidence>
<feature type="region of interest" description="Disordered" evidence="1">
    <location>
        <begin position="101"/>
        <end position="132"/>
    </location>
</feature>
<feature type="transmembrane region" description="Helical" evidence="2">
    <location>
        <begin position="43"/>
        <end position="61"/>
    </location>
</feature>
<dbReference type="STRING" id="1774970.AUC70_08165"/>
<proteinExistence type="predicted"/>
<evidence type="ECO:0000313" key="3">
    <source>
        <dbReference type="EMBL" id="ODR94595.1"/>
    </source>
</evidence>
<dbReference type="EMBL" id="LPWE01000012">
    <property type="protein sequence ID" value="ODR94595.1"/>
    <property type="molecule type" value="Genomic_DNA"/>
</dbReference>
<gene>
    <name evidence="3" type="ORF">AUC70_08165</name>
</gene>
<dbReference type="PANTHER" id="PTHR34703">
    <property type="entry name" value="ANTIPORTER SUBUNIT MNHG2-RELATED"/>
    <property type="match status" value="1"/>
</dbReference>